<comment type="catalytic activity">
    <reaction evidence="2">
        <text>oxidized coenzyme F420-(gamma-L-Glu)(n) + a quinol + H(+) = reduced coenzyme F420-(gamma-L-Glu)(n) + a quinone</text>
        <dbReference type="Rhea" id="RHEA:39663"/>
        <dbReference type="Rhea" id="RHEA-COMP:12939"/>
        <dbReference type="Rhea" id="RHEA-COMP:14378"/>
        <dbReference type="ChEBI" id="CHEBI:15378"/>
        <dbReference type="ChEBI" id="CHEBI:24646"/>
        <dbReference type="ChEBI" id="CHEBI:132124"/>
        <dbReference type="ChEBI" id="CHEBI:133980"/>
        <dbReference type="ChEBI" id="CHEBI:139511"/>
    </reaction>
</comment>
<dbReference type="GO" id="GO:0016491">
    <property type="term" value="F:oxidoreductase activity"/>
    <property type="evidence" value="ECO:0007669"/>
    <property type="project" value="InterPro"/>
</dbReference>
<evidence type="ECO:0000256" key="1">
    <source>
        <dbReference type="ARBA" id="ARBA00008710"/>
    </source>
</evidence>
<dbReference type="PANTHER" id="PTHR39428:SF1">
    <property type="entry name" value="F420H(2)-DEPENDENT QUINONE REDUCTASE RV1261C"/>
    <property type="match status" value="1"/>
</dbReference>
<dbReference type="PANTHER" id="PTHR39428">
    <property type="entry name" value="F420H(2)-DEPENDENT QUINONE REDUCTASE RV1261C"/>
    <property type="match status" value="1"/>
</dbReference>
<organism evidence="3 4">
    <name type="scientific">Salinibacterium amurskyense</name>
    <dbReference type="NCBI Taxonomy" id="205941"/>
    <lineage>
        <taxon>Bacteria</taxon>
        <taxon>Bacillati</taxon>
        <taxon>Actinomycetota</taxon>
        <taxon>Actinomycetes</taxon>
        <taxon>Micrococcales</taxon>
        <taxon>Microbacteriaceae</taxon>
        <taxon>Salinibacterium</taxon>
    </lineage>
</organism>
<comment type="caution">
    <text evidence="3">The sequence shown here is derived from an EMBL/GenBank/DDBJ whole genome shotgun (WGS) entry which is preliminary data.</text>
</comment>
<dbReference type="Gene3D" id="2.30.110.10">
    <property type="entry name" value="Electron Transport, Fmn-binding Protein, Chain A"/>
    <property type="match status" value="1"/>
</dbReference>
<reference evidence="3 4" key="1">
    <citation type="submission" date="2017-11" db="EMBL/GenBank/DDBJ databases">
        <title>Genomic Encyclopedia of Archaeal and Bacterial Type Strains, Phase II (KMG-II): From Individual Species to Whole Genera.</title>
        <authorList>
            <person name="Goeker M."/>
        </authorList>
    </citation>
    <scope>NUCLEOTIDE SEQUENCE [LARGE SCALE GENOMIC DNA]</scope>
    <source>
        <strain evidence="3 4">DSM 16400</strain>
    </source>
</reference>
<name>A0A2M9D5M9_9MICO</name>
<gene>
    <name evidence="3" type="ORF">CLV85_0095</name>
</gene>
<dbReference type="GO" id="GO:0005886">
    <property type="term" value="C:plasma membrane"/>
    <property type="evidence" value="ECO:0007669"/>
    <property type="project" value="TreeGrafter"/>
</dbReference>
<proteinExistence type="inferred from homology"/>
<dbReference type="EMBL" id="PGFH01000001">
    <property type="protein sequence ID" value="PJJ80928.1"/>
    <property type="molecule type" value="Genomic_DNA"/>
</dbReference>
<comment type="similarity">
    <text evidence="1">Belongs to the F420H(2)-dependent quinone reductase family.</text>
</comment>
<dbReference type="RefSeq" id="WP_100387664.1">
    <property type="nucleotide sequence ID" value="NZ_BMZU01000001.1"/>
</dbReference>
<protein>
    <submittedName>
        <fullName evidence="3">Deazaflavin-dependent oxidoreductase (Nitroreductase family)</fullName>
    </submittedName>
</protein>
<evidence type="ECO:0000313" key="3">
    <source>
        <dbReference type="EMBL" id="PJJ80928.1"/>
    </source>
</evidence>
<dbReference type="GO" id="GO:0070967">
    <property type="term" value="F:coenzyme F420 binding"/>
    <property type="evidence" value="ECO:0007669"/>
    <property type="project" value="TreeGrafter"/>
</dbReference>
<dbReference type="Proteomes" id="UP000231742">
    <property type="component" value="Unassembled WGS sequence"/>
</dbReference>
<keyword evidence="4" id="KW-1185">Reference proteome</keyword>
<dbReference type="Pfam" id="PF04075">
    <property type="entry name" value="F420H2_quin_red"/>
    <property type="match status" value="1"/>
</dbReference>
<evidence type="ECO:0000256" key="2">
    <source>
        <dbReference type="ARBA" id="ARBA00049106"/>
    </source>
</evidence>
<evidence type="ECO:0000313" key="4">
    <source>
        <dbReference type="Proteomes" id="UP000231742"/>
    </source>
</evidence>
<dbReference type="InterPro" id="IPR004378">
    <property type="entry name" value="F420H2_quin_Rdtase"/>
</dbReference>
<dbReference type="AlphaFoldDB" id="A0A2M9D5M9"/>
<dbReference type="InterPro" id="IPR012349">
    <property type="entry name" value="Split_barrel_FMN-bd"/>
</dbReference>
<sequence>MSTNNRLSDLGMKLMNGVHRAILAVSGGRLGWTLGGMPSLELHTTGRVSGIRRSTMLTAPVHSKGRWVIVASKGGDDRDPLWYRNLQANPDAEITVRGRTVPVRTHTASPAEKAELWPQIVAVNSRYAEYQTKTTRDIPVVICEER</sequence>
<dbReference type="NCBIfam" id="TIGR00026">
    <property type="entry name" value="hi_GC_TIGR00026"/>
    <property type="match status" value="1"/>
</dbReference>
<dbReference type="OrthoDB" id="8225825at2"/>
<accession>A0A2M9D5M9</accession>